<accession>A0AAE0FWR5</accession>
<evidence type="ECO:0000313" key="2">
    <source>
        <dbReference type="Proteomes" id="UP001190700"/>
    </source>
</evidence>
<gene>
    <name evidence="1" type="ORF">CYMTET_24352</name>
</gene>
<name>A0AAE0FWR5_9CHLO</name>
<protein>
    <submittedName>
        <fullName evidence="1">Uncharacterized protein</fullName>
    </submittedName>
</protein>
<dbReference type="Proteomes" id="UP001190700">
    <property type="component" value="Unassembled WGS sequence"/>
</dbReference>
<evidence type="ECO:0000313" key="1">
    <source>
        <dbReference type="EMBL" id="KAK3267068.1"/>
    </source>
</evidence>
<organism evidence="1 2">
    <name type="scientific">Cymbomonas tetramitiformis</name>
    <dbReference type="NCBI Taxonomy" id="36881"/>
    <lineage>
        <taxon>Eukaryota</taxon>
        <taxon>Viridiplantae</taxon>
        <taxon>Chlorophyta</taxon>
        <taxon>Pyramimonadophyceae</taxon>
        <taxon>Pyramimonadales</taxon>
        <taxon>Pyramimonadaceae</taxon>
        <taxon>Cymbomonas</taxon>
    </lineage>
</organism>
<proteinExistence type="predicted"/>
<dbReference type="AlphaFoldDB" id="A0AAE0FWR5"/>
<keyword evidence="2" id="KW-1185">Reference proteome</keyword>
<sequence>MDTPPSYQSVVDIVLSLSAEGKVKVANALAALREEGISPSIAGDIWSQGGIAIFGILVYWVDTEFKYHERLVAAIPFSSVRHTRFELEAATKKACASMGIGEYKEILTKEILTFDDGDDELGLVDTVRDCVHCTVSDNASNIVNAWLCFDGDECVDHTIALSVKAFLDQARVKKVFAKLRGMTGHFNHSVIGVKLLYDCQKRNSLSETNNPARQRYTLWMGWGM</sequence>
<comment type="caution">
    <text evidence="1">The sequence shown here is derived from an EMBL/GenBank/DDBJ whole genome shotgun (WGS) entry which is preliminary data.</text>
</comment>
<dbReference type="EMBL" id="LGRX02012640">
    <property type="protein sequence ID" value="KAK3267068.1"/>
    <property type="molecule type" value="Genomic_DNA"/>
</dbReference>
<reference evidence="1 2" key="1">
    <citation type="journal article" date="2015" name="Genome Biol. Evol.">
        <title>Comparative Genomics of a Bacterivorous Green Alga Reveals Evolutionary Causalities and Consequences of Phago-Mixotrophic Mode of Nutrition.</title>
        <authorList>
            <person name="Burns J.A."/>
            <person name="Paasch A."/>
            <person name="Narechania A."/>
            <person name="Kim E."/>
        </authorList>
    </citation>
    <scope>NUCLEOTIDE SEQUENCE [LARGE SCALE GENOMIC DNA]</scope>
    <source>
        <strain evidence="1 2">PLY_AMNH</strain>
    </source>
</reference>